<organism evidence="1 2">
    <name type="scientific">Alishewanella longhuensis</name>
    <dbReference type="NCBI Taxonomy" id="1091037"/>
    <lineage>
        <taxon>Bacteria</taxon>
        <taxon>Pseudomonadati</taxon>
        <taxon>Pseudomonadota</taxon>
        <taxon>Gammaproteobacteria</taxon>
        <taxon>Alteromonadales</taxon>
        <taxon>Alteromonadaceae</taxon>
        <taxon>Alishewanella</taxon>
    </lineage>
</organism>
<keyword evidence="2" id="KW-1185">Reference proteome</keyword>
<sequence length="271" mass="29576">MLKIKLEVRGKGTKGARNNIEWESLAVNRLYQVEFPLIMQTVSAFDPLAGLIERSLEEHIEDENTATAENEYADMAAAMEMCNGDTACLIETGKKFADGIASGQRQMPKLLVAEGNFATWGLSYDTKASCKGKSIIADRGQGVAIDPPKPAHNYTYIISGEGYPISVDDCVVTLSYDVNRHTYSFSLPSLGSVDVIANISWSGDELRRVNFLDDLESISGSNGGILLSNIKASSKGGFLEGRQQLQGSVSYLFTQDVVPVTAELSWRFEVE</sequence>
<name>A0ABQ3L3J2_9ALTE</name>
<comment type="caution">
    <text evidence="1">The sequence shown here is derived from an EMBL/GenBank/DDBJ whole genome shotgun (WGS) entry which is preliminary data.</text>
</comment>
<gene>
    <name evidence="1" type="ORF">GCM10010919_07620</name>
</gene>
<dbReference type="Proteomes" id="UP000659697">
    <property type="component" value="Unassembled WGS sequence"/>
</dbReference>
<reference evidence="2" key="1">
    <citation type="journal article" date="2019" name="Int. J. Syst. Evol. Microbiol.">
        <title>The Global Catalogue of Microorganisms (GCM) 10K type strain sequencing project: providing services to taxonomists for standard genome sequencing and annotation.</title>
        <authorList>
            <consortium name="The Broad Institute Genomics Platform"/>
            <consortium name="The Broad Institute Genome Sequencing Center for Infectious Disease"/>
            <person name="Wu L."/>
            <person name="Ma J."/>
        </authorList>
    </citation>
    <scope>NUCLEOTIDE SEQUENCE [LARGE SCALE GENOMIC DNA]</scope>
    <source>
        <strain evidence="2">CGMCC 1.7003</strain>
    </source>
</reference>
<evidence type="ECO:0008006" key="3">
    <source>
        <dbReference type="Google" id="ProtNLM"/>
    </source>
</evidence>
<evidence type="ECO:0000313" key="2">
    <source>
        <dbReference type="Proteomes" id="UP000659697"/>
    </source>
</evidence>
<accession>A0ABQ3L3J2</accession>
<proteinExistence type="predicted"/>
<evidence type="ECO:0000313" key="1">
    <source>
        <dbReference type="EMBL" id="GHG62358.1"/>
    </source>
</evidence>
<protein>
    <recommendedName>
        <fullName evidence="3">Tail fiber protein</fullName>
    </recommendedName>
</protein>
<dbReference type="EMBL" id="BNAO01000001">
    <property type="protein sequence ID" value="GHG62358.1"/>
    <property type="molecule type" value="Genomic_DNA"/>
</dbReference>